<reference evidence="2 3" key="1">
    <citation type="submission" date="2021-03" db="EMBL/GenBank/DDBJ databases">
        <title>Genomic Encyclopedia of Type Strains, Phase IV (KMG-IV): sequencing the most valuable type-strain genomes for metagenomic binning, comparative biology and taxonomic classification.</title>
        <authorList>
            <person name="Goeker M."/>
        </authorList>
    </citation>
    <scope>NUCLEOTIDE SEQUENCE [LARGE SCALE GENOMIC DNA]</scope>
    <source>
        <strain evidence="2 3">DSM 26048</strain>
    </source>
</reference>
<evidence type="ECO:0000313" key="2">
    <source>
        <dbReference type="EMBL" id="MBP1993365.1"/>
    </source>
</evidence>
<keyword evidence="3" id="KW-1185">Reference proteome</keyword>
<gene>
    <name evidence="2" type="ORF">J2Z66_004986</name>
</gene>
<comment type="caution">
    <text evidence="2">The sequence shown here is derived from an EMBL/GenBank/DDBJ whole genome shotgun (WGS) entry which is preliminary data.</text>
</comment>
<feature type="transmembrane region" description="Helical" evidence="1">
    <location>
        <begin position="53"/>
        <end position="75"/>
    </location>
</feature>
<name>A0ABS4J0L2_9BACL</name>
<dbReference type="RefSeq" id="WP_209975147.1">
    <property type="nucleotide sequence ID" value="NZ_JAGGLB010000018.1"/>
</dbReference>
<organism evidence="2 3">
    <name type="scientific">Paenibacillus eucommiae</name>
    <dbReference type="NCBI Taxonomy" id="1355755"/>
    <lineage>
        <taxon>Bacteria</taxon>
        <taxon>Bacillati</taxon>
        <taxon>Bacillota</taxon>
        <taxon>Bacilli</taxon>
        <taxon>Bacillales</taxon>
        <taxon>Paenibacillaceae</taxon>
        <taxon>Paenibacillus</taxon>
    </lineage>
</organism>
<dbReference type="EMBL" id="JAGGLB010000018">
    <property type="protein sequence ID" value="MBP1993365.1"/>
    <property type="molecule type" value="Genomic_DNA"/>
</dbReference>
<evidence type="ECO:0000313" key="3">
    <source>
        <dbReference type="Proteomes" id="UP001519287"/>
    </source>
</evidence>
<protein>
    <submittedName>
        <fullName evidence="2">Uncharacterized protein</fullName>
    </submittedName>
</protein>
<accession>A0ABS4J0L2</accession>
<dbReference type="Proteomes" id="UP001519287">
    <property type="component" value="Unassembled WGS sequence"/>
</dbReference>
<keyword evidence="1" id="KW-0472">Membrane</keyword>
<keyword evidence="1" id="KW-0812">Transmembrane</keyword>
<evidence type="ECO:0000256" key="1">
    <source>
        <dbReference type="SAM" id="Phobius"/>
    </source>
</evidence>
<proteinExistence type="predicted"/>
<sequence length="84" mass="9677">MSSENTNNEFDELLRLTVIREYAGTAAEVSYNQHSWTLVQKSLEQRQIRRKKILRLQTIGLILTTLILCFCVFYSTPAGICPIK</sequence>
<keyword evidence="1" id="KW-1133">Transmembrane helix</keyword>